<comment type="caution">
    <text evidence="2">The sequence shown here is derived from an EMBL/GenBank/DDBJ whole genome shotgun (WGS) entry which is preliminary data.</text>
</comment>
<accession>A0AAD5CL31</accession>
<feature type="non-terminal residue" evidence="2">
    <location>
        <position position="1"/>
    </location>
</feature>
<dbReference type="Gene3D" id="3.40.50.300">
    <property type="entry name" value="P-loop containing nucleotide triphosphate hydrolases"/>
    <property type="match status" value="1"/>
</dbReference>
<dbReference type="InterPro" id="IPR027417">
    <property type="entry name" value="P-loop_NTPase"/>
</dbReference>
<protein>
    <recommendedName>
        <fullName evidence="1">DNA2/NAM7 helicase helicase domain-containing protein</fullName>
    </recommendedName>
</protein>
<keyword evidence="3" id="KW-1185">Reference proteome</keyword>
<dbReference type="PANTHER" id="PTHR10887:SF364">
    <property type="entry name" value="REGULATOR OF NONSENSE TRANSCRIPTS 1"/>
    <property type="match status" value="1"/>
</dbReference>
<dbReference type="InterPro" id="IPR045055">
    <property type="entry name" value="DNA2/NAM7-like"/>
</dbReference>
<dbReference type="GO" id="GO:0005737">
    <property type="term" value="C:cytoplasm"/>
    <property type="evidence" value="ECO:0007669"/>
    <property type="project" value="TreeGrafter"/>
</dbReference>
<feature type="domain" description="DNA2/NAM7 helicase helicase" evidence="1">
    <location>
        <begin position="238"/>
        <end position="277"/>
    </location>
</feature>
<dbReference type="GO" id="GO:0003724">
    <property type="term" value="F:RNA helicase activity"/>
    <property type="evidence" value="ECO:0007669"/>
    <property type="project" value="TreeGrafter"/>
</dbReference>
<proteinExistence type="predicted"/>
<dbReference type="InterPro" id="IPR041677">
    <property type="entry name" value="DNA2/NAM7_AAA_11"/>
</dbReference>
<organism evidence="2 3">
    <name type="scientific">Ambrosia artemisiifolia</name>
    <name type="common">Common ragweed</name>
    <dbReference type="NCBI Taxonomy" id="4212"/>
    <lineage>
        <taxon>Eukaryota</taxon>
        <taxon>Viridiplantae</taxon>
        <taxon>Streptophyta</taxon>
        <taxon>Embryophyta</taxon>
        <taxon>Tracheophyta</taxon>
        <taxon>Spermatophyta</taxon>
        <taxon>Magnoliopsida</taxon>
        <taxon>eudicotyledons</taxon>
        <taxon>Gunneridae</taxon>
        <taxon>Pentapetalae</taxon>
        <taxon>asterids</taxon>
        <taxon>campanulids</taxon>
        <taxon>Asterales</taxon>
        <taxon>Asteraceae</taxon>
        <taxon>Asteroideae</taxon>
        <taxon>Heliantheae alliance</taxon>
        <taxon>Heliantheae</taxon>
        <taxon>Ambrosia</taxon>
    </lineage>
</organism>
<dbReference type="GO" id="GO:0000184">
    <property type="term" value="P:nuclear-transcribed mRNA catabolic process, nonsense-mediated decay"/>
    <property type="evidence" value="ECO:0007669"/>
    <property type="project" value="TreeGrafter"/>
</dbReference>
<evidence type="ECO:0000259" key="1">
    <source>
        <dbReference type="Pfam" id="PF13086"/>
    </source>
</evidence>
<sequence length="402" mass="46007">GLIALSSVVVDGCCLLKLAIPHAFDLLLIEDCRFHHSTTLGFHRLTSPQLGCYSYICSLLLSPPDTRELEIGDLLSLSGTRSNRFDLPKAMMMTQGLLKSQVLFETEQLRARQISAQQINKVEELWKTNLDATLEDLEKPGVDDEPQPVAIKYEDAYQYQNVFSPRIKLEAEYDKLDFFNLRFGILIHVKKSELHKLQQLKDEQGELSSSDEKKYKALNGLKNRRFLIVLMSYIAHVLVLIHESTQSIEAECFIPLVLRAKQVVLVGDRCQLGPVIMCKKAAQAGLVQSLFERLVLLRLKTIRLQDLLDKDLQSSSIPHVQKYCFRILCSISWVYSFSYLEDINEISRSHMFWPMKIWSNSSRFIHARMDSVKFRALVFFQKEGIGSLHAQIPLALVFSVNN</sequence>
<dbReference type="Gene3D" id="6.10.140.1240">
    <property type="match status" value="1"/>
</dbReference>
<evidence type="ECO:0000313" key="2">
    <source>
        <dbReference type="EMBL" id="KAI7742476.1"/>
    </source>
</evidence>
<name>A0AAD5CL31_AMBAR</name>
<dbReference type="Proteomes" id="UP001206925">
    <property type="component" value="Unassembled WGS sequence"/>
</dbReference>
<evidence type="ECO:0000313" key="3">
    <source>
        <dbReference type="Proteomes" id="UP001206925"/>
    </source>
</evidence>
<dbReference type="AlphaFoldDB" id="A0AAD5CL31"/>
<gene>
    <name evidence="2" type="ORF">M8C21_007637</name>
</gene>
<dbReference type="Pfam" id="PF13086">
    <property type="entry name" value="AAA_11"/>
    <property type="match status" value="1"/>
</dbReference>
<reference evidence="2" key="1">
    <citation type="submission" date="2022-06" db="EMBL/GenBank/DDBJ databases">
        <title>Uncovering the hologenomic basis of an extraordinary plant invasion.</title>
        <authorList>
            <person name="Bieker V.C."/>
            <person name="Martin M.D."/>
            <person name="Gilbert T."/>
            <person name="Hodgins K."/>
            <person name="Battlay P."/>
            <person name="Petersen B."/>
            <person name="Wilson J."/>
        </authorList>
    </citation>
    <scope>NUCLEOTIDE SEQUENCE</scope>
    <source>
        <strain evidence="2">AA19_3_7</strain>
        <tissue evidence="2">Leaf</tissue>
    </source>
</reference>
<dbReference type="PANTHER" id="PTHR10887">
    <property type="entry name" value="DNA2/NAM7 HELICASE FAMILY"/>
    <property type="match status" value="1"/>
</dbReference>
<dbReference type="EMBL" id="JAMZMK010007977">
    <property type="protein sequence ID" value="KAI7742476.1"/>
    <property type="molecule type" value="Genomic_DNA"/>
</dbReference>